<dbReference type="InterPro" id="IPR036890">
    <property type="entry name" value="HATPase_C_sf"/>
</dbReference>
<dbReference type="InterPro" id="IPR008595">
    <property type="entry name" value="DegS"/>
</dbReference>
<dbReference type="SUPFAM" id="SSF55874">
    <property type="entry name" value="ATPase domain of HSP90 chaperone/DNA topoisomerase II/histidine kinase"/>
    <property type="match status" value="1"/>
</dbReference>
<dbReference type="Proteomes" id="UP000267250">
    <property type="component" value="Chromosome"/>
</dbReference>
<dbReference type="EMBL" id="CP016379">
    <property type="protein sequence ID" value="AZR74427.1"/>
    <property type="molecule type" value="Genomic_DNA"/>
</dbReference>
<evidence type="ECO:0000256" key="5">
    <source>
        <dbReference type="ARBA" id="ARBA00023012"/>
    </source>
</evidence>
<evidence type="ECO:0000259" key="7">
    <source>
        <dbReference type="PROSITE" id="PS50109"/>
    </source>
</evidence>
<dbReference type="GO" id="GO:0000155">
    <property type="term" value="F:phosphorelay sensor kinase activity"/>
    <property type="evidence" value="ECO:0007669"/>
    <property type="project" value="InterPro"/>
</dbReference>
<keyword evidence="5" id="KW-0902">Two-component regulatory system</keyword>
<dbReference type="InterPro" id="IPR050482">
    <property type="entry name" value="Sensor_HK_TwoCompSys"/>
</dbReference>
<evidence type="ECO:0000256" key="1">
    <source>
        <dbReference type="ARBA" id="ARBA00000085"/>
    </source>
</evidence>
<dbReference type="KEGG" id="aft:BBF96_14145"/>
<dbReference type="AlphaFoldDB" id="A0A3S9T1P5"/>
<evidence type="ECO:0000256" key="3">
    <source>
        <dbReference type="ARBA" id="ARBA00022679"/>
    </source>
</evidence>
<gene>
    <name evidence="8" type="ORF">BBF96_14145</name>
</gene>
<dbReference type="InterPro" id="IPR005467">
    <property type="entry name" value="His_kinase_dom"/>
</dbReference>
<accession>A0A3S9T1P5</accession>
<reference evidence="8 9" key="1">
    <citation type="submission" date="2016-07" db="EMBL/GenBank/DDBJ databases">
        <title>Genome and transcriptome analysis of iron-reducing fermentative bacteria Anoxybacter fermentans.</title>
        <authorList>
            <person name="Zeng X."/>
            <person name="Shao Z."/>
        </authorList>
    </citation>
    <scope>NUCLEOTIDE SEQUENCE [LARGE SCALE GENOMIC DNA]</scope>
    <source>
        <strain evidence="8 9">DY22613</strain>
    </source>
</reference>
<dbReference type="Pfam" id="PF02518">
    <property type="entry name" value="HATPase_c"/>
    <property type="match status" value="1"/>
</dbReference>
<evidence type="ECO:0000256" key="4">
    <source>
        <dbReference type="ARBA" id="ARBA00022777"/>
    </source>
</evidence>
<dbReference type="SMART" id="SM00387">
    <property type="entry name" value="HATPase_c"/>
    <property type="match status" value="1"/>
</dbReference>
<dbReference type="GO" id="GO:0046983">
    <property type="term" value="F:protein dimerization activity"/>
    <property type="evidence" value="ECO:0007669"/>
    <property type="project" value="InterPro"/>
</dbReference>
<dbReference type="EC" id="2.7.13.3" evidence="2"/>
<name>A0A3S9T1P5_9FIRM</name>
<comment type="catalytic activity">
    <reaction evidence="1">
        <text>ATP + protein L-histidine = ADP + protein N-phospho-L-histidine.</text>
        <dbReference type="EC" id="2.7.13.3"/>
    </reaction>
</comment>
<sequence>MDKKPSIKLLDEILDRTIESLKKGKEEIFDIAESARKEAERVRSELENIKAEVAEIIRQVDQMEIINKRARIRLLEVSRDFERYTEEEIKKAYEKAEETLIKLTILREKEENLRQKRNDYERRLINLERTVRKADNLVAQVGVVLDFLLGKLNDISSQVEDLQKRSQLGIRIILAQEEERKRVAREIHDGPAQSIANVVFRTEYVETLLEKDIEMAKAELKELKAQVRDTLQDIRKIIFDLRPMTLDDLGLIPTLRRFIDKFFEKTNIRVELLVIGTERRLDQSIEVTIFRIIQEALNNVYKHARANYALVKIEFQKSLINLVIQDRGVGFNLDKVKEMTRERENYGLLSLEERAELIGGSLRILTAPGKGTTVLVKIPIRRE</sequence>
<keyword evidence="6" id="KW-0175">Coiled coil</keyword>
<evidence type="ECO:0000313" key="9">
    <source>
        <dbReference type="Proteomes" id="UP000267250"/>
    </source>
</evidence>
<dbReference type="GO" id="GO:0016020">
    <property type="term" value="C:membrane"/>
    <property type="evidence" value="ECO:0007669"/>
    <property type="project" value="InterPro"/>
</dbReference>
<protein>
    <recommendedName>
        <fullName evidence="2">histidine kinase</fullName>
        <ecNumber evidence="2">2.7.13.3</ecNumber>
    </recommendedName>
</protein>
<dbReference type="PROSITE" id="PS50109">
    <property type="entry name" value="HIS_KIN"/>
    <property type="match status" value="1"/>
</dbReference>
<dbReference type="OrthoDB" id="9781904at2"/>
<dbReference type="InterPro" id="IPR016381">
    <property type="entry name" value="Sig_transdc_His_kinase_DegS"/>
</dbReference>
<feature type="coiled-coil region" evidence="6">
    <location>
        <begin position="29"/>
        <end position="66"/>
    </location>
</feature>
<dbReference type="Pfam" id="PF05384">
    <property type="entry name" value="DegS"/>
    <property type="match status" value="1"/>
</dbReference>
<dbReference type="PANTHER" id="PTHR24421:SF55">
    <property type="entry name" value="SENSOR HISTIDINE KINASE YDFH"/>
    <property type="match status" value="1"/>
</dbReference>
<feature type="domain" description="Histidine kinase" evidence="7">
    <location>
        <begin position="190"/>
        <end position="382"/>
    </location>
</feature>
<dbReference type="InterPro" id="IPR003594">
    <property type="entry name" value="HATPase_dom"/>
</dbReference>
<dbReference type="PANTHER" id="PTHR24421">
    <property type="entry name" value="NITRATE/NITRITE SENSOR PROTEIN NARX-RELATED"/>
    <property type="match status" value="1"/>
</dbReference>
<evidence type="ECO:0000256" key="6">
    <source>
        <dbReference type="SAM" id="Coils"/>
    </source>
</evidence>
<keyword evidence="4 8" id="KW-0418">Kinase</keyword>
<dbReference type="PIRSF" id="PIRSF003169">
    <property type="entry name" value="STHK_DegS"/>
    <property type="match status" value="1"/>
</dbReference>
<proteinExistence type="predicted"/>
<dbReference type="Gene3D" id="3.30.565.10">
    <property type="entry name" value="Histidine kinase-like ATPase, C-terminal domain"/>
    <property type="match status" value="1"/>
</dbReference>
<feature type="coiled-coil region" evidence="6">
    <location>
        <begin position="93"/>
        <end position="165"/>
    </location>
</feature>
<keyword evidence="3" id="KW-0808">Transferase</keyword>
<evidence type="ECO:0000313" key="8">
    <source>
        <dbReference type="EMBL" id="AZR74427.1"/>
    </source>
</evidence>
<evidence type="ECO:0000256" key="2">
    <source>
        <dbReference type="ARBA" id="ARBA00012438"/>
    </source>
</evidence>
<dbReference type="Pfam" id="PF07730">
    <property type="entry name" value="HisKA_3"/>
    <property type="match status" value="1"/>
</dbReference>
<dbReference type="RefSeq" id="WP_127017784.1">
    <property type="nucleotide sequence ID" value="NZ_CP016379.1"/>
</dbReference>
<dbReference type="CDD" id="cd16917">
    <property type="entry name" value="HATPase_UhpB-NarQ-NarX-like"/>
    <property type="match status" value="1"/>
</dbReference>
<keyword evidence="9" id="KW-1185">Reference proteome</keyword>
<dbReference type="Gene3D" id="1.20.5.1930">
    <property type="match status" value="1"/>
</dbReference>
<feature type="coiled-coil region" evidence="6">
    <location>
        <begin position="206"/>
        <end position="237"/>
    </location>
</feature>
<organism evidence="8 9">
    <name type="scientific">Anoxybacter fermentans</name>
    <dbReference type="NCBI Taxonomy" id="1323375"/>
    <lineage>
        <taxon>Bacteria</taxon>
        <taxon>Bacillati</taxon>
        <taxon>Bacillota</taxon>
        <taxon>Clostridia</taxon>
        <taxon>Halanaerobiales</taxon>
        <taxon>Anoxybacter</taxon>
    </lineage>
</organism>
<dbReference type="InterPro" id="IPR011712">
    <property type="entry name" value="Sig_transdc_His_kin_sub3_dim/P"/>
</dbReference>